<keyword evidence="2" id="KW-0805">Transcription regulation</keyword>
<dbReference type="InterPro" id="IPR036955">
    <property type="entry name" value="AP2/ERF_dom_sf"/>
</dbReference>
<dbReference type="GO" id="GO:0003677">
    <property type="term" value="F:DNA binding"/>
    <property type="evidence" value="ECO:0007669"/>
    <property type="project" value="UniProtKB-KW"/>
</dbReference>
<dbReference type="FunCoup" id="A0A3N7F6D8">
    <property type="interactions" value="2"/>
</dbReference>
<dbReference type="PROSITE" id="PS51032">
    <property type="entry name" value="AP2_ERF"/>
    <property type="match status" value="1"/>
</dbReference>
<dbReference type="PANTHER" id="PTHR31985">
    <property type="entry name" value="ETHYLENE-RESPONSIVE TRANSCRIPTION FACTOR ERF042-RELATED"/>
    <property type="match status" value="1"/>
</dbReference>
<evidence type="ECO:0000256" key="1">
    <source>
        <dbReference type="ARBA" id="ARBA00004123"/>
    </source>
</evidence>
<proteinExistence type="inferred from homology"/>
<evidence type="ECO:0000259" key="8">
    <source>
        <dbReference type="PROSITE" id="PS51032"/>
    </source>
</evidence>
<dbReference type="Proteomes" id="UP000006729">
    <property type="component" value="Chromosome 6"/>
</dbReference>
<evidence type="ECO:0000256" key="5">
    <source>
        <dbReference type="ARBA" id="ARBA00023163"/>
    </source>
</evidence>
<accession>A0A3N7F6D8</accession>
<comment type="similarity">
    <text evidence="7">Belongs to the AP2/ERF transcription factor family. ERF subfamily.</text>
</comment>
<evidence type="ECO:0000256" key="6">
    <source>
        <dbReference type="ARBA" id="ARBA00023242"/>
    </source>
</evidence>
<sequence>MIEPLHVTILQASAPSYSFRFPLPVTLFISIHRLSSWQDKKSPLGRKGKKMVRERRERRVHNRRYRGVRMRKWGKWVAEIRQPNSRNRIWLGSYNTAEEAARAYDAAVLCLRGPSATFNFPSNVPEIPATTEIMPPAQIREVAFRHARRGSTLEAAERIVESGLFEGPSGMSGEVYLGGEGDGAENLEGVSSGVCYQTSGVWTV</sequence>
<dbReference type="STRING" id="3694.A0A3N7F6D8"/>
<dbReference type="InterPro" id="IPR001471">
    <property type="entry name" value="AP2/ERF_dom"/>
</dbReference>
<organism evidence="9 10">
    <name type="scientific">Populus trichocarpa</name>
    <name type="common">Western balsam poplar</name>
    <name type="synonym">Populus balsamifera subsp. trichocarpa</name>
    <dbReference type="NCBI Taxonomy" id="3694"/>
    <lineage>
        <taxon>Eukaryota</taxon>
        <taxon>Viridiplantae</taxon>
        <taxon>Streptophyta</taxon>
        <taxon>Embryophyta</taxon>
        <taxon>Tracheophyta</taxon>
        <taxon>Spermatophyta</taxon>
        <taxon>Magnoliopsida</taxon>
        <taxon>eudicotyledons</taxon>
        <taxon>Gunneridae</taxon>
        <taxon>Pentapetalae</taxon>
        <taxon>rosids</taxon>
        <taxon>fabids</taxon>
        <taxon>Malpighiales</taxon>
        <taxon>Salicaceae</taxon>
        <taxon>Saliceae</taxon>
        <taxon>Populus</taxon>
    </lineage>
</organism>
<keyword evidence="6" id="KW-0539">Nucleus</keyword>
<dbReference type="AlphaFoldDB" id="A0A3N7F6D8"/>
<name>A0A3N7F6D8_POPTR</name>
<dbReference type="PRINTS" id="PR00367">
    <property type="entry name" value="ETHRSPELEMNT"/>
</dbReference>
<keyword evidence="5" id="KW-0804">Transcription</keyword>
<evidence type="ECO:0000256" key="7">
    <source>
        <dbReference type="ARBA" id="ARBA00024343"/>
    </source>
</evidence>
<dbReference type="GO" id="GO:0003700">
    <property type="term" value="F:DNA-binding transcription factor activity"/>
    <property type="evidence" value="ECO:0007669"/>
    <property type="project" value="InterPro"/>
</dbReference>
<protein>
    <recommendedName>
        <fullName evidence="8">AP2/ERF domain-containing protein</fullName>
    </recommendedName>
</protein>
<evidence type="ECO:0000256" key="3">
    <source>
        <dbReference type="ARBA" id="ARBA00023125"/>
    </source>
</evidence>
<evidence type="ECO:0000256" key="2">
    <source>
        <dbReference type="ARBA" id="ARBA00023015"/>
    </source>
</evidence>
<dbReference type="FunFam" id="3.30.730.10:FF:000001">
    <property type="entry name" value="Ethylene-responsive transcription factor 2"/>
    <property type="match status" value="1"/>
</dbReference>
<dbReference type="GO" id="GO:0005634">
    <property type="term" value="C:nucleus"/>
    <property type="evidence" value="ECO:0007669"/>
    <property type="project" value="UniProtKB-SubCell"/>
</dbReference>
<dbReference type="PANTHER" id="PTHR31985:SF312">
    <property type="entry name" value="AP2_ERF DOMAIN-CONTAINING PROTEIN"/>
    <property type="match status" value="1"/>
</dbReference>
<feature type="domain" description="AP2/ERF" evidence="8">
    <location>
        <begin position="64"/>
        <end position="121"/>
    </location>
</feature>
<dbReference type="SUPFAM" id="SSF54171">
    <property type="entry name" value="DNA-binding domain"/>
    <property type="match status" value="1"/>
</dbReference>
<dbReference type="SMART" id="SM00380">
    <property type="entry name" value="AP2"/>
    <property type="match status" value="1"/>
</dbReference>
<keyword evidence="10" id="KW-1185">Reference proteome</keyword>
<dbReference type="CDD" id="cd00018">
    <property type="entry name" value="AP2"/>
    <property type="match status" value="1"/>
</dbReference>
<evidence type="ECO:0000256" key="4">
    <source>
        <dbReference type="ARBA" id="ARBA00023159"/>
    </source>
</evidence>
<dbReference type="InterPro" id="IPR051032">
    <property type="entry name" value="AP2/ERF_TF_ERF_subfamily"/>
</dbReference>
<evidence type="ECO:0000313" key="9">
    <source>
        <dbReference type="EMBL" id="RQO91682.1"/>
    </source>
</evidence>
<gene>
    <name evidence="9" type="ORF">POPTR_006G138900</name>
</gene>
<dbReference type="Pfam" id="PF00847">
    <property type="entry name" value="AP2"/>
    <property type="match status" value="1"/>
</dbReference>
<dbReference type="InterPro" id="IPR016177">
    <property type="entry name" value="DNA-bd_dom_sf"/>
</dbReference>
<reference evidence="9 10" key="1">
    <citation type="journal article" date="2006" name="Science">
        <title>The genome of black cottonwood, Populus trichocarpa (Torr. &amp; Gray).</title>
        <authorList>
            <person name="Tuskan G.A."/>
            <person name="Difazio S."/>
            <person name="Jansson S."/>
            <person name="Bohlmann J."/>
            <person name="Grigoriev I."/>
            <person name="Hellsten U."/>
            <person name="Putnam N."/>
            <person name="Ralph S."/>
            <person name="Rombauts S."/>
            <person name="Salamov A."/>
            <person name="Schein J."/>
            <person name="Sterck L."/>
            <person name="Aerts A."/>
            <person name="Bhalerao R.R."/>
            <person name="Bhalerao R.P."/>
            <person name="Blaudez D."/>
            <person name="Boerjan W."/>
            <person name="Brun A."/>
            <person name="Brunner A."/>
            <person name="Busov V."/>
            <person name="Campbell M."/>
            <person name="Carlson J."/>
            <person name="Chalot M."/>
            <person name="Chapman J."/>
            <person name="Chen G.L."/>
            <person name="Cooper D."/>
            <person name="Coutinho P.M."/>
            <person name="Couturier J."/>
            <person name="Covert S."/>
            <person name="Cronk Q."/>
            <person name="Cunningham R."/>
            <person name="Davis J."/>
            <person name="Degroeve S."/>
            <person name="Dejardin A."/>
            <person name="Depamphilis C."/>
            <person name="Detter J."/>
            <person name="Dirks B."/>
            <person name="Dubchak I."/>
            <person name="Duplessis S."/>
            <person name="Ehlting J."/>
            <person name="Ellis B."/>
            <person name="Gendler K."/>
            <person name="Goodstein D."/>
            <person name="Gribskov M."/>
            <person name="Grimwood J."/>
            <person name="Groover A."/>
            <person name="Gunter L."/>
            <person name="Hamberger B."/>
            <person name="Heinze B."/>
            <person name="Helariutta Y."/>
            <person name="Henrissat B."/>
            <person name="Holligan D."/>
            <person name="Holt R."/>
            <person name="Huang W."/>
            <person name="Islam-Faridi N."/>
            <person name="Jones S."/>
            <person name="Jones-Rhoades M."/>
            <person name="Jorgensen R."/>
            <person name="Joshi C."/>
            <person name="Kangasjarvi J."/>
            <person name="Karlsson J."/>
            <person name="Kelleher C."/>
            <person name="Kirkpatrick R."/>
            <person name="Kirst M."/>
            <person name="Kohler A."/>
            <person name="Kalluri U."/>
            <person name="Larimer F."/>
            <person name="Leebens-Mack J."/>
            <person name="Leple J.C."/>
            <person name="Locascio P."/>
            <person name="Lou Y."/>
            <person name="Lucas S."/>
            <person name="Martin F."/>
            <person name="Montanini B."/>
            <person name="Napoli C."/>
            <person name="Nelson D.R."/>
            <person name="Nelson C."/>
            <person name="Nieminen K."/>
            <person name="Nilsson O."/>
            <person name="Pereda V."/>
            <person name="Peter G."/>
            <person name="Philippe R."/>
            <person name="Pilate G."/>
            <person name="Poliakov A."/>
            <person name="Razumovskaya J."/>
            <person name="Richardson P."/>
            <person name="Rinaldi C."/>
            <person name="Ritland K."/>
            <person name="Rouze P."/>
            <person name="Ryaboy D."/>
            <person name="Schmutz J."/>
            <person name="Schrader J."/>
            <person name="Segerman B."/>
            <person name="Shin H."/>
            <person name="Siddiqui A."/>
            <person name="Sterky F."/>
            <person name="Terry A."/>
            <person name="Tsai C.J."/>
            <person name="Uberbacher E."/>
            <person name="Unneberg P."/>
            <person name="Vahala J."/>
            <person name="Wall K."/>
            <person name="Wessler S."/>
            <person name="Yang G."/>
            <person name="Yin T."/>
            <person name="Douglas C."/>
            <person name="Marra M."/>
            <person name="Sandberg G."/>
            <person name="Van de Peer Y."/>
            <person name="Rokhsar D."/>
        </authorList>
    </citation>
    <scope>NUCLEOTIDE SEQUENCE [LARGE SCALE GENOMIC DNA]</scope>
    <source>
        <strain evidence="10">cv. Nisqually</strain>
    </source>
</reference>
<keyword evidence="4" id="KW-0010">Activator</keyword>
<comment type="subcellular location">
    <subcellularLocation>
        <location evidence="1">Nucleus</location>
    </subcellularLocation>
</comment>
<evidence type="ECO:0000313" key="10">
    <source>
        <dbReference type="Proteomes" id="UP000006729"/>
    </source>
</evidence>
<dbReference type="EMBL" id="CM009295">
    <property type="protein sequence ID" value="RQO91682.1"/>
    <property type="molecule type" value="Genomic_DNA"/>
</dbReference>
<keyword evidence="3" id="KW-0238">DNA-binding</keyword>
<dbReference type="Gene3D" id="3.30.730.10">
    <property type="entry name" value="AP2/ERF domain"/>
    <property type="match status" value="1"/>
</dbReference>
<dbReference type="InParanoid" id="A0A3N7F6D8"/>